<reference evidence="1" key="2">
    <citation type="journal article" date="2015" name="Data Brief">
        <title>Shoot transcriptome of the giant reed, Arundo donax.</title>
        <authorList>
            <person name="Barrero R.A."/>
            <person name="Guerrero F.D."/>
            <person name="Moolhuijzen P."/>
            <person name="Goolsby J.A."/>
            <person name="Tidwell J."/>
            <person name="Bellgard S.E."/>
            <person name="Bellgard M.I."/>
        </authorList>
    </citation>
    <scope>NUCLEOTIDE SEQUENCE</scope>
    <source>
        <tissue evidence="1">Shoot tissue taken approximately 20 cm above the soil surface</tissue>
    </source>
</reference>
<name>A0A0A9DAI9_ARUDO</name>
<sequence length="32" mass="3544">MHETCYHTKQAQVKELVQGEAPSSVTTVAWPS</sequence>
<accession>A0A0A9DAI9</accession>
<proteinExistence type="predicted"/>
<dbReference type="AlphaFoldDB" id="A0A0A9DAI9"/>
<organism evidence="1">
    <name type="scientific">Arundo donax</name>
    <name type="common">Giant reed</name>
    <name type="synonym">Donax arundinaceus</name>
    <dbReference type="NCBI Taxonomy" id="35708"/>
    <lineage>
        <taxon>Eukaryota</taxon>
        <taxon>Viridiplantae</taxon>
        <taxon>Streptophyta</taxon>
        <taxon>Embryophyta</taxon>
        <taxon>Tracheophyta</taxon>
        <taxon>Spermatophyta</taxon>
        <taxon>Magnoliopsida</taxon>
        <taxon>Liliopsida</taxon>
        <taxon>Poales</taxon>
        <taxon>Poaceae</taxon>
        <taxon>PACMAD clade</taxon>
        <taxon>Arundinoideae</taxon>
        <taxon>Arundineae</taxon>
        <taxon>Arundo</taxon>
    </lineage>
</organism>
<protein>
    <submittedName>
        <fullName evidence="1">Uncharacterized protein</fullName>
    </submittedName>
</protein>
<reference evidence="1" key="1">
    <citation type="submission" date="2014-09" db="EMBL/GenBank/DDBJ databases">
        <authorList>
            <person name="Magalhaes I.L.F."/>
            <person name="Oliveira U."/>
            <person name="Santos F.R."/>
            <person name="Vidigal T.H.D.A."/>
            <person name="Brescovit A.D."/>
            <person name="Santos A.J."/>
        </authorList>
    </citation>
    <scope>NUCLEOTIDE SEQUENCE</scope>
    <source>
        <tissue evidence="1">Shoot tissue taken approximately 20 cm above the soil surface</tissue>
    </source>
</reference>
<dbReference type="EMBL" id="GBRH01215245">
    <property type="protein sequence ID" value="JAD82650.1"/>
    <property type="molecule type" value="Transcribed_RNA"/>
</dbReference>
<evidence type="ECO:0000313" key="1">
    <source>
        <dbReference type="EMBL" id="JAD82650.1"/>
    </source>
</evidence>